<keyword evidence="2" id="KW-1185">Reference proteome</keyword>
<name>A0A4S5BYT5_9BURK</name>
<evidence type="ECO:0000313" key="2">
    <source>
        <dbReference type="Proteomes" id="UP000306236"/>
    </source>
</evidence>
<dbReference type="EMBL" id="SSWX01000004">
    <property type="protein sequence ID" value="THJ35206.1"/>
    <property type="molecule type" value="Genomic_DNA"/>
</dbReference>
<comment type="caution">
    <text evidence="1">The sequence shown here is derived from an EMBL/GenBank/DDBJ whole genome shotgun (WGS) entry which is preliminary data.</text>
</comment>
<organism evidence="1 2">
    <name type="scientific">Lampropedia aestuarii</name>
    <dbReference type="NCBI Taxonomy" id="2562762"/>
    <lineage>
        <taxon>Bacteria</taxon>
        <taxon>Pseudomonadati</taxon>
        <taxon>Pseudomonadota</taxon>
        <taxon>Betaproteobacteria</taxon>
        <taxon>Burkholderiales</taxon>
        <taxon>Comamonadaceae</taxon>
        <taxon>Lampropedia</taxon>
    </lineage>
</organism>
<proteinExistence type="predicted"/>
<dbReference type="AlphaFoldDB" id="A0A4S5BYT5"/>
<reference evidence="1 2" key="1">
    <citation type="submission" date="2019-04" db="EMBL/GenBank/DDBJ databases">
        <title>Lampropedia sp YIM MLB12 draf genome.</title>
        <authorList>
            <person name="Wang Y.-X."/>
        </authorList>
    </citation>
    <scope>NUCLEOTIDE SEQUENCE [LARGE SCALE GENOMIC DNA]</scope>
    <source>
        <strain evidence="1 2">YIM MLB12</strain>
    </source>
</reference>
<dbReference type="Proteomes" id="UP000306236">
    <property type="component" value="Unassembled WGS sequence"/>
</dbReference>
<sequence>MANLKRMLQANGRSYACMGASNARVTLPMTDSDERASLPGVAQVLTRAQRLGLPTDRFGSSVVQGDHLTVIGSGAAEHGRNALDVPLRSHGSLCKHKRRRLLHCPSQASLANRRLRNSDVFDLLFTHAGASGELQ</sequence>
<dbReference type="RefSeq" id="WP_136405403.1">
    <property type="nucleotide sequence ID" value="NZ_SSWX01000004.1"/>
</dbReference>
<dbReference type="OrthoDB" id="9771966at2"/>
<evidence type="ECO:0000313" key="1">
    <source>
        <dbReference type="EMBL" id="THJ35206.1"/>
    </source>
</evidence>
<gene>
    <name evidence="1" type="ORF">E8K88_04200</name>
</gene>
<protein>
    <submittedName>
        <fullName evidence="1">Uncharacterized protein</fullName>
    </submittedName>
</protein>
<accession>A0A4S5BYT5</accession>